<gene>
    <name evidence="3" type="ORF">SAMN02746091_00172</name>
</gene>
<accession>A0A1M4SMR5</accession>
<sequence length="328" mass="37100">MNKLEELKKIIDSLNNFAIVSHTSPDGDSMGSILSLYNLLIDLNKNVDVFVEGQAPYKFSYLSGFYNIKNISQSNSRYDCLFVLDCGDEDRLGECKDLLNRTDIIINIDHHITNNSFGNINIIDAKASSVGEILFELYKNLNYKITKEIAECLYTSIVSDTGGFKFSNTSSKTMRIVADLIDTGINFTNIYYRIMDLKTLNGIKLISKVTSTLKIYLDGKVATMKLTKQMLEECQTKEDEAGELVNIVRDIESVEVGILIKEVDIDTYKISFRSKDYFDVKDIALKYGGGGHIKAAGCTIKNKSIDEIEKELIDEIKKAWVKYNEWNN</sequence>
<dbReference type="Proteomes" id="UP000184423">
    <property type="component" value="Unassembled WGS sequence"/>
</dbReference>
<keyword evidence="4" id="KW-1185">Reference proteome</keyword>
<dbReference type="RefSeq" id="WP_035165592.1">
    <property type="nucleotide sequence ID" value="NZ_FQVG01000002.1"/>
</dbReference>
<name>A0A1M4SMR5_9CLOT</name>
<evidence type="ECO:0000259" key="1">
    <source>
        <dbReference type="Pfam" id="PF01368"/>
    </source>
</evidence>
<protein>
    <submittedName>
        <fullName evidence="3">Phosphoesterase RecJ domain-containing protein</fullName>
    </submittedName>
</protein>
<feature type="domain" description="DDH" evidence="1">
    <location>
        <begin position="17"/>
        <end position="157"/>
    </location>
</feature>
<dbReference type="Pfam" id="PF02272">
    <property type="entry name" value="DHHA1"/>
    <property type="match status" value="1"/>
</dbReference>
<dbReference type="InterPro" id="IPR003156">
    <property type="entry name" value="DHHA1_dom"/>
</dbReference>
<dbReference type="Gene3D" id="3.90.1640.10">
    <property type="entry name" value="inorganic pyrophosphatase (n-terminal core)"/>
    <property type="match status" value="1"/>
</dbReference>
<organism evidence="3 4">
    <name type="scientific">Caloramator proteoclasticus DSM 10124</name>
    <dbReference type="NCBI Taxonomy" id="1121262"/>
    <lineage>
        <taxon>Bacteria</taxon>
        <taxon>Bacillati</taxon>
        <taxon>Bacillota</taxon>
        <taxon>Clostridia</taxon>
        <taxon>Eubacteriales</taxon>
        <taxon>Clostridiaceae</taxon>
        <taxon>Caloramator</taxon>
    </lineage>
</organism>
<dbReference type="Pfam" id="PF01368">
    <property type="entry name" value="DHH"/>
    <property type="match status" value="1"/>
</dbReference>
<dbReference type="GO" id="GO:0003676">
    <property type="term" value="F:nucleic acid binding"/>
    <property type="evidence" value="ECO:0007669"/>
    <property type="project" value="InterPro"/>
</dbReference>
<evidence type="ECO:0000259" key="2">
    <source>
        <dbReference type="Pfam" id="PF02272"/>
    </source>
</evidence>
<dbReference type="InterPro" id="IPR038763">
    <property type="entry name" value="DHH_sf"/>
</dbReference>
<dbReference type="SUPFAM" id="SSF64182">
    <property type="entry name" value="DHH phosphoesterases"/>
    <property type="match status" value="1"/>
</dbReference>
<dbReference type="PANTHER" id="PTHR47618">
    <property type="entry name" value="BIFUNCTIONAL OLIGORIBONUCLEASE AND PAP PHOSPHATASE NRNA"/>
    <property type="match status" value="1"/>
</dbReference>
<dbReference type="InterPro" id="IPR001667">
    <property type="entry name" value="DDH_dom"/>
</dbReference>
<feature type="domain" description="DHHA1" evidence="2">
    <location>
        <begin position="233"/>
        <end position="317"/>
    </location>
</feature>
<dbReference type="Gene3D" id="3.10.310.30">
    <property type="match status" value="1"/>
</dbReference>
<proteinExistence type="predicted"/>
<reference evidence="4" key="1">
    <citation type="submission" date="2016-11" db="EMBL/GenBank/DDBJ databases">
        <authorList>
            <person name="Varghese N."/>
            <person name="Submissions S."/>
        </authorList>
    </citation>
    <scope>NUCLEOTIDE SEQUENCE [LARGE SCALE GENOMIC DNA]</scope>
    <source>
        <strain evidence="4">DSM 10124</strain>
    </source>
</reference>
<evidence type="ECO:0000313" key="4">
    <source>
        <dbReference type="Proteomes" id="UP000184423"/>
    </source>
</evidence>
<evidence type="ECO:0000313" key="3">
    <source>
        <dbReference type="EMBL" id="SHE33442.1"/>
    </source>
</evidence>
<dbReference type="EMBL" id="FQVG01000002">
    <property type="protein sequence ID" value="SHE33442.1"/>
    <property type="molecule type" value="Genomic_DNA"/>
</dbReference>
<dbReference type="PANTHER" id="PTHR47618:SF1">
    <property type="entry name" value="BIFUNCTIONAL OLIGORIBONUCLEASE AND PAP PHOSPHATASE NRNA"/>
    <property type="match status" value="1"/>
</dbReference>
<dbReference type="InterPro" id="IPR051319">
    <property type="entry name" value="Oligoribo/pAp-PDE_c-di-AMP_PDE"/>
</dbReference>
<dbReference type="AlphaFoldDB" id="A0A1M4SMR5"/>